<gene>
    <name evidence="2" type="ORF">KOR34_28440</name>
</gene>
<evidence type="ECO:0000313" key="3">
    <source>
        <dbReference type="Proteomes" id="UP000316714"/>
    </source>
</evidence>
<dbReference type="AlphaFoldDB" id="A0A5C5VGU4"/>
<dbReference type="RefSeq" id="WP_146565183.1">
    <property type="nucleotide sequence ID" value="NZ_SIHJ01000001.1"/>
</dbReference>
<evidence type="ECO:0000313" key="2">
    <source>
        <dbReference type="EMBL" id="TWT37878.1"/>
    </source>
</evidence>
<dbReference type="Proteomes" id="UP000316714">
    <property type="component" value="Unassembled WGS sequence"/>
</dbReference>
<dbReference type="EMBL" id="SIHJ01000001">
    <property type="protein sequence ID" value="TWT37878.1"/>
    <property type="molecule type" value="Genomic_DNA"/>
</dbReference>
<comment type="caution">
    <text evidence="2">The sequence shown here is derived from an EMBL/GenBank/DDBJ whole genome shotgun (WGS) entry which is preliminary data.</text>
</comment>
<keyword evidence="3" id="KW-1185">Reference proteome</keyword>
<protein>
    <submittedName>
        <fullName evidence="2">Uncharacterized protein</fullName>
    </submittedName>
</protein>
<reference evidence="2 3" key="1">
    <citation type="submission" date="2019-02" db="EMBL/GenBank/DDBJ databases">
        <title>Deep-cultivation of Planctomycetes and their phenomic and genomic characterization uncovers novel biology.</title>
        <authorList>
            <person name="Wiegand S."/>
            <person name="Jogler M."/>
            <person name="Boedeker C."/>
            <person name="Pinto D."/>
            <person name="Vollmers J."/>
            <person name="Rivas-Marin E."/>
            <person name="Kohn T."/>
            <person name="Peeters S.H."/>
            <person name="Heuer A."/>
            <person name="Rast P."/>
            <person name="Oberbeckmann S."/>
            <person name="Bunk B."/>
            <person name="Jeske O."/>
            <person name="Meyerdierks A."/>
            <person name="Storesund J.E."/>
            <person name="Kallscheuer N."/>
            <person name="Luecker S."/>
            <person name="Lage O.M."/>
            <person name="Pohl T."/>
            <person name="Merkel B.J."/>
            <person name="Hornburger P."/>
            <person name="Mueller R.-W."/>
            <person name="Bruemmer F."/>
            <person name="Labrenz M."/>
            <person name="Spormann A.M."/>
            <person name="Op Den Camp H."/>
            <person name="Overmann J."/>
            <person name="Amann R."/>
            <person name="Jetten M.S.M."/>
            <person name="Mascher T."/>
            <person name="Medema M.H."/>
            <person name="Devos D.P."/>
            <person name="Kaster A.-K."/>
            <person name="Ovreas L."/>
            <person name="Rohde M."/>
            <person name="Galperin M.Y."/>
            <person name="Jogler C."/>
        </authorList>
    </citation>
    <scope>NUCLEOTIDE SEQUENCE [LARGE SCALE GENOMIC DNA]</scope>
    <source>
        <strain evidence="2 3">KOR34</strain>
    </source>
</reference>
<feature type="signal peptide" evidence="1">
    <location>
        <begin position="1"/>
        <end position="31"/>
    </location>
</feature>
<sequence length="132" mass="15154" precursor="true">MKRRPAKILATAAVLTAVWHCLPLNSQQAQAGYGWEGQRRISHQDPNDLFYNYYAAPGPGGTAAELYVSPLPVPHHVGHTYNTYQPFYPHEFMYGHQRTYHTHHPGAGWTQTNVRYNTGGGKLKFMYYRLKY</sequence>
<dbReference type="OrthoDB" id="282809at2"/>
<proteinExistence type="predicted"/>
<accession>A0A5C5VGU4</accession>
<organism evidence="2 3">
    <name type="scientific">Posidoniimonas corsicana</name>
    <dbReference type="NCBI Taxonomy" id="1938618"/>
    <lineage>
        <taxon>Bacteria</taxon>
        <taxon>Pseudomonadati</taxon>
        <taxon>Planctomycetota</taxon>
        <taxon>Planctomycetia</taxon>
        <taxon>Pirellulales</taxon>
        <taxon>Lacipirellulaceae</taxon>
        <taxon>Posidoniimonas</taxon>
    </lineage>
</organism>
<evidence type="ECO:0000256" key="1">
    <source>
        <dbReference type="SAM" id="SignalP"/>
    </source>
</evidence>
<feature type="chain" id="PRO_5023119987" evidence="1">
    <location>
        <begin position="32"/>
        <end position="132"/>
    </location>
</feature>
<keyword evidence="1" id="KW-0732">Signal</keyword>
<name>A0A5C5VGU4_9BACT</name>